<proteinExistence type="predicted"/>
<dbReference type="Proteomes" id="UP000183954">
    <property type="component" value="Unassembled WGS sequence"/>
</dbReference>
<dbReference type="Pfam" id="PF05135">
    <property type="entry name" value="Phage_connect_1"/>
    <property type="match status" value="1"/>
</dbReference>
<dbReference type="NCBIfam" id="TIGR01560">
    <property type="entry name" value="put_DNA_pack"/>
    <property type="match status" value="2"/>
</dbReference>
<name>A0A1M5QKG0_9FIRM</name>
<gene>
    <name evidence="1" type="ORF">SAMN02746098_00290</name>
</gene>
<protein>
    <recommendedName>
        <fullName evidence="3">Phage gp6-like head-tail connector protein</fullName>
    </recommendedName>
</protein>
<dbReference type="EMBL" id="FQXJ01000003">
    <property type="protein sequence ID" value="SHH14567.1"/>
    <property type="molecule type" value="Genomic_DNA"/>
</dbReference>
<keyword evidence="2" id="KW-1185">Reference proteome</keyword>
<dbReference type="STRING" id="1121420.SAMN02746098_00290"/>
<dbReference type="CDD" id="cd08054">
    <property type="entry name" value="gp6"/>
    <property type="match status" value="1"/>
</dbReference>
<evidence type="ECO:0008006" key="3">
    <source>
        <dbReference type="Google" id="ProtNLM"/>
    </source>
</evidence>
<organism evidence="1 2">
    <name type="scientific">Desulfosporosinus lacus DSM 15449</name>
    <dbReference type="NCBI Taxonomy" id="1121420"/>
    <lineage>
        <taxon>Bacteria</taxon>
        <taxon>Bacillati</taxon>
        <taxon>Bacillota</taxon>
        <taxon>Clostridia</taxon>
        <taxon>Eubacteriales</taxon>
        <taxon>Desulfitobacteriaceae</taxon>
        <taxon>Desulfosporosinus</taxon>
    </lineage>
</organism>
<reference evidence="2" key="1">
    <citation type="submission" date="2016-11" db="EMBL/GenBank/DDBJ databases">
        <authorList>
            <person name="Varghese N."/>
            <person name="Submissions S."/>
        </authorList>
    </citation>
    <scope>NUCLEOTIDE SEQUENCE [LARGE SCALE GENOMIC DNA]</scope>
    <source>
        <strain evidence="2">DSM 15449</strain>
    </source>
</reference>
<dbReference type="NCBIfam" id="TIGR02215">
    <property type="entry name" value="phage_chp_gp8"/>
    <property type="match status" value="1"/>
</dbReference>
<evidence type="ECO:0000313" key="2">
    <source>
        <dbReference type="Proteomes" id="UP000183954"/>
    </source>
</evidence>
<dbReference type="InterPro" id="IPR021146">
    <property type="entry name" value="Phage_gp6-like_head-tail"/>
</dbReference>
<accession>A0A1M5QKG0</accession>
<dbReference type="Gene3D" id="1.10.3230.30">
    <property type="entry name" value="Phage gp6-like head-tail connector protein"/>
    <property type="match status" value="1"/>
</dbReference>
<dbReference type="AlphaFoldDB" id="A0A1M5QKG0"/>
<sequence>MDYNLTLMTPPAAEPVSLPVARAHLRLDTNDDDAYVNSLIIAAREYCETYQNRAYITQTWEMALPSFPLRTITIPKGRLQTIEQIFYKNAAGIVTTLIPEIDYVVSHRGILGRVCPPFGKAFPYEHLYPLDPVVVRFMCGYGDTSETVPARVKQAMLLLIGHWYENRMAVSELRTGEISFAVAALLSQEKIVMV</sequence>
<dbReference type="InterPro" id="IPR006450">
    <property type="entry name" value="Phage_HK97_gp6-like"/>
</dbReference>
<dbReference type="InterPro" id="IPR011738">
    <property type="entry name" value="Phage_CHP"/>
</dbReference>
<evidence type="ECO:0000313" key="1">
    <source>
        <dbReference type="EMBL" id="SHH14567.1"/>
    </source>
</evidence>